<dbReference type="InterPro" id="IPR014001">
    <property type="entry name" value="Helicase_ATP-bd"/>
</dbReference>
<evidence type="ECO:0000256" key="2">
    <source>
        <dbReference type="ARBA" id="ARBA00022723"/>
    </source>
</evidence>
<dbReference type="Pfam" id="PF16124">
    <property type="entry name" value="RecQ_Zn_bind"/>
    <property type="match status" value="1"/>
</dbReference>
<evidence type="ECO:0000313" key="15">
    <source>
        <dbReference type="EMBL" id="CAL2108278.1"/>
    </source>
</evidence>
<dbReference type="NCBIfam" id="TIGR00614">
    <property type="entry name" value="recQ_fam"/>
    <property type="match status" value="1"/>
</dbReference>
<accession>A0ABM9PR69</accession>
<protein>
    <recommendedName>
        <fullName evidence="11">ATP-dependent DNA helicase RecQ</fullName>
        <ecNumber evidence="10">5.6.2.4</ecNumber>
    </recommendedName>
    <alternativeName>
        <fullName evidence="12">DNA 3'-5' helicase RecQ</fullName>
    </alternativeName>
</protein>
<feature type="domain" description="Helicase C-terminal" evidence="14">
    <location>
        <begin position="219"/>
        <end position="362"/>
    </location>
</feature>
<dbReference type="InterPro" id="IPR011545">
    <property type="entry name" value="DEAD/DEAH_box_helicase_dom"/>
</dbReference>
<dbReference type="GO" id="GO:0016787">
    <property type="term" value="F:hydrolase activity"/>
    <property type="evidence" value="ECO:0007669"/>
    <property type="project" value="UniProtKB-KW"/>
</dbReference>
<sequence length="631" mass="72603">MLKNEALQILRNYWGYDNFRKPQNEIITSVLEGKDTIALLPTGGGKSICFQVPAILKKGTCIVVSPLIALMQDQVEALLQKNIKAVTIKSGSSQDEIITLFDNIRFGNYKFLYLSPERLQSKFIQDKIKQLNVNLVAIDEAHCISEWGHDFRPSYLDIKLIREIQPNVPFIALTATANNKVLSDITNHLQLETPVTFKKSFFRENLAYQVFFTDDKLYKLQQIFKKIKSPSIVYVSSRNKTREISNYLNAQGYKSSFYHGGLSLDEKQIAFEKWMQNKTPIMVATNAFGMGIDKANVRVVIHLNLPSSIENYVQEAGRAGRDQKKAFSVILTNKTDIDSFEEYQQTNYPTIKEIKTIHQKLYQHFQIAKGEHNLDSFDFDFSAFCSKYNFVPNKVSTTIQVLIANGIIELENFYTKNSTVQFLTSSQQIINYCNNNQKAQKIIQPLLRMYGGVFEQPIKINEFYIAKKTGVTSSMVINQLESLETKEYITYNRASKNVNLHFLIPREDDLSINRISKNVKAYFNQKKKKTTDLIRFVKNDTICRSIQLLSYFDEKNNGKCGICDVCLQQKNSTIKDLKNDLLKCIKKHTELSSKEICTIIPEKEEDILINLRKLLADEIIGITDYNKFYIK</sequence>
<reference evidence="15 16" key="1">
    <citation type="submission" date="2024-05" db="EMBL/GenBank/DDBJ databases">
        <authorList>
            <person name="Duchaud E."/>
        </authorList>
    </citation>
    <scope>NUCLEOTIDE SEQUENCE [LARGE SCALE GENOMIC DNA]</scope>
    <source>
        <strain evidence="15">Ena-SAMPLE-TAB-13-05-2024-13:56:06:370-140305</strain>
    </source>
</reference>
<comment type="caution">
    <text evidence="15">The sequence shown here is derived from an EMBL/GenBank/DDBJ whole genome shotgun (WGS) entry which is preliminary data.</text>
</comment>
<evidence type="ECO:0000259" key="13">
    <source>
        <dbReference type="PROSITE" id="PS51192"/>
    </source>
</evidence>
<dbReference type="PROSITE" id="PS51194">
    <property type="entry name" value="HELICASE_CTER"/>
    <property type="match status" value="1"/>
</dbReference>
<dbReference type="RefSeq" id="WP_348739867.1">
    <property type="nucleotide sequence ID" value="NZ_CAXJRC010000044.1"/>
</dbReference>
<evidence type="ECO:0000313" key="16">
    <source>
        <dbReference type="Proteomes" id="UP001497602"/>
    </source>
</evidence>
<dbReference type="PANTHER" id="PTHR13710">
    <property type="entry name" value="DNA HELICASE RECQ FAMILY MEMBER"/>
    <property type="match status" value="1"/>
</dbReference>
<dbReference type="SMART" id="SM00487">
    <property type="entry name" value="DEXDc"/>
    <property type="match status" value="1"/>
</dbReference>
<dbReference type="SUPFAM" id="SSF52540">
    <property type="entry name" value="P-loop containing nucleoside triphosphate hydrolases"/>
    <property type="match status" value="1"/>
</dbReference>
<keyword evidence="4 15" id="KW-0378">Hydrolase</keyword>
<dbReference type="PANTHER" id="PTHR13710:SF105">
    <property type="entry name" value="ATP-DEPENDENT DNA HELICASE Q1"/>
    <property type="match status" value="1"/>
</dbReference>
<dbReference type="Pfam" id="PF00271">
    <property type="entry name" value="Helicase_C"/>
    <property type="match status" value="1"/>
</dbReference>
<evidence type="ECO:0000256" key="3">
    <source>
        <dbReference type="ARBA" id="ARBA00022741"/>
    </source>
</evidence>
<evidence type="ECO:0000256" key="7">
    <source>
        <dbReference type="ARBA" id="ARBA00023125"/>
    </source>
</evidence>
<dbReference type="Gene3D" id="3.40.50.300">
    <property type="entry name" value="P-loop containing nucleotide triphosphate hydrolases"/>
    <property type="match status" value="2"/>
</dbReference>
<evidence type="ECO:0000256" key="1">
    <source>
        <dbReference type="ARBA" id="ARBA00005446"/>
    </source>
</evidence>
<dbReference type="InterPro" id="IPR027417">
    <property type="entry name" value="P-loop_NTPase"/>
</dbReference>
<keyword evidence="5 15" id="KW-0347">Helicase</keyword>
<dbReference type="Proteomes" id="UP001497602">
    <property type="component" value="Unassembled WGS sequence"/>
</dbReference>
<keyword evidence="6" id="KW-0067">ATP-binding</keyword>
<dbReference type="EMBL" id="CAXJRC010000044">
    <property type="protein sequence ID" value="CAL2108278.1"/>
    <property type="molecule type" value="Genomic_DNA"/>
</dbReference>
<feature type="domain" description="Helicase ATP-binding" evidence="13">
    <location>
        <begin position="27"/>
        <end position="195"/>
    </location>
</feature>
<evidence type="ECO:0000256" key="10">
    <source>
        <dbReference type="ARBA" id="ARBA00034808"/>
    </source>
</evidence>
<keyword evidence="16" id="KW-1185">Reference proteome</keyword>
<dbReference type="CDD" id="cd17920">
    <property type="entry name" value="DEXHc_RecQ"/>
    <property type="match status" value="1"/>
</dbReference>
<evidence type="ECO:0000256" key="5">
    <source>
        <dbReference type="ARBA" id="ARBA00022806"/>
    </source>
</evidence>
<evidence type="ECO:0000259" key="14">
    <source>
        <dbReference type="PROSITE" id="PS51194"/>
    </source>
</evidence>
<dbReference type="InterPro" id="IPR032284">
    <property type="entry name" value="RecQ_Zn-bd"/>
</dbReference>
<evidence type="ECO:0000256" key="9">
    <source>
        <dbReference type="ARBA" id="ARBA00034617"/>
    </source>
</evidence>
<comment type="catalytic activity">
    <reaction evidence="9">
        <text>Couples ATP hydrolysis with the unwinding of duplex DNA by translocating in the 3'-5' direction.</text>
        <dbReference type="EC" id="5.6.2.4"/>
    </reaction>
</comment>
<dbReference type="Pfam" id="PF00270">
    <property type="entry name" value="DEAD"/>
    <property type="match status" value="1"/>
</dbReference>
<evidence type="ECO:0000256" key="8">
    <source>
        <dbReference type="ARBA" id="ARBA00023235"/>
    </source>
</evidence>
<dbReference type="GO" id="GO:0003678">
    <property type="term" value="F:DNA helicase activity"/>
    <property type="evidence" value="ECO:0007669"/>
    <property type="project" value="UniProtKB-EC"/>
</dbReference>
<dbReference type="Gene3D" id="1.10.10.10">
    <property type="entry name" value="Winged helix-like DNA-binding domain superfamily/Winged helix DNA-binding domain"/>
    <property type="match status" value="1"/>
</dbReference>
<dbReference type="InterPro" id="IPR001650">
    <property type="entry name" value="Helicase_C-like"/>
</dbReference>
<organism evidence="15 16">
    <name type="scientific">Tenacibaculum vairaonense</name>
    <dbReference type="NCBI Taxonomy" id="3137860"/>
    <lineage>
        <taxon>Bacteria</taxon>
        <taxon>Pseudomonadati</taxon>
        <taxon>Bacteroidota</taxon>
        <taxon>Flavobacteriia</taxon>
        <taxon>Flavobacteriales</taxon>
        <taxon>Flavobacteriaceae</taxon>
        <taxon>Tenacibaculum</taxon>
    </lineage>
</organism>
<gene>
    <name evidence="15" type="ORF">T190115A13A_70051</name>
</gene>
<keyword evidence="7" id="KW-0238">DNA-binding</keyword>
<proteinExistence type="inferred from homology"/>
<dbReference type="InterPro" id="IPR036388">
    <property type="entry name" value="WH-like_DNA-bd_sf"/>
</dbReference>
<keyword evidence="3" id="KW-0547">Nucleotide-binding</keyword>
<evidence type="ECO:0000256" key="11">
    <source>
        <dbReference type="ARBA" id="ARBA00044535"/>
    </source>
</evidence>
<evidence type="ECO:0000256" key="6">
    <source>
        <dbReference type="ARBA" id="ARBA00022840"/>
    </source>
</evidence>
<evidence type="ECO:0000256" key="4">
    <source>
        <dbReference type="ARBA" id="ARBA00022801"/>
    </source>
</evidence>
<keyword evidence="2" id="KW-0479">Metal-binding</keyword>
<dbReference type="PROSITE" id="PS51192">
    <property type="entry name" value="HELICASE_ATP_BIND_1"/>
    <property type="match status" value="1"/>
</dbReference>
<dbReference type="EC" id="5.6.2.4" evidence="10"/>
<dbReference type="SMART" id="SM00490">
    <property type="entry name" value="HELICc"/>
    <property type="match status" value="1"/>
</dbReference>
<evidence type="ECO:0000256" key="12">
    <source>
        <dbReference type="ARBA" id="ARBA00044550"/>
    </source>
</evidence>
<keyword evidence="8" id="KW-0413">Isomerase</keyword>
<dbReference type="InterPro" id="IPR004589">
    <property type="entry name" value="DNA_helicase_ATP-dep_RecQ"/>
</dbReference>
<name>A0ABM9PR69_9FLAO</name>
<comment type="similarity">
    <text evidence="1">Belongs to the helicase family. RecQ subfamily.</text>
</comment>